<keyword evidence="2" id="KW-1185">Reference proteome</keyword>
<dbReference type="InterPro" id="IPR005481">
    <property type="entry name" value="BC-like_N"/>
</dbReference>
<proteinExistence type="predicted"/>
<dbReference type="Gene3D" id="3.40.50.20">
    <property type="match status" value="1"/>
</dbReference>
<dbReference type="Pfam" id="PF00289">
    <property type="entry name" value="Biotin_carb_N"/>
    <property type="match status" value="1"/>
</dbReference>
<organism evidence="1 2">
    <name type="scientific">Pristionchus pacificus</name>
    <name type="common">Parasitic nematode worm</name>
    <dbReference type="NCBI Taxonomy" id="54126"/>
    <lineage>
        <taxon>Eukaryota</taxon>
        <taxon>Metazoa</taxon>
        <taxon>Ecdysozoa</taxon>
        <taxon>Nematoda</taxon>
        <taxon>Chromadorea</taxon>
        <taxon>Rhabditida</taxon>
        <taxon>Rhabditina</taxon>
        <taxon>Diplogasteromorpha</taxon>
        <taxon>Diplogasteroidea</taxon>
        <taxon>Neodiplogasteridae</taxon>
        <taxon>Pristionchus</taxon>
    </lineage>
</organism>
<accession>A0A8R1V2V0</accession>
<name>A0A2A6CZC5_PRIPA</name>
<protein>
    <submittedName>
        <fullName evidence="1">Biotin_carb_N domain-containing protein</fullName>
    </submittedName>
</protein>
<reference evidence="2" key="1">
    <citation type="journal article" date="2008" name="Nat. Genet.">
        <title>The Pristionchus pacificus genome provides a unique perspective on nematode lifestyle and parasitism.</title>
        <authorList>
            <person name="Dieterich C."/>
            <person name="Clifton S.W."/>
            <person name="Schuster L.N."/>
            <person name="Chinwalla A."/>
            <person name="Delehaunty K."/>
            <person name="Dinkelacker I."/>
            <person name="Fulton L."/>
            <person name="Fulton R."/>
            <person name="Godfrey J."/>
            <person name="Minx P."/>
            <person name="Mitreva M."/>
            <person name="Roeseler W."/>
            <person name="Tian H."/>
            <person name="Witte H."/>
            <person name="Yang S.P."/>
            <person name="Wilson R.K."/>
            <person name="Sommer R.J."/>
        </authorList>
    </citation>
    <scope>NUCLEOTIDE SEQUENCE [LARGE SCALE GENOMIC DNA]</scope>
    <source>
        <strain evidence="2">PS312</strain>
    </source>
</reference>
<dbReference type="AlphaFoldDB" id="A0A2A6CZC5"/>
<dbReference type="SUPFAM" id="SSF52440">
    <property type="entry name" value="PreATP-grasp domain"/>
    <property type="match status" value="1"/>
</dbReference>
<evidence type="ECO:0000313" key="1">
    <source>
        <dbReference type="EnsemblMetazoa" id="PPA44986.1"/>
    </source>
</evidence>
<gene>
    <name evidence="1" type="primary">WBGene00283355</name>
</gene>
<accession>A0A2A6CZC5</accession>
<sequence>MVANRGEIAIRVFRALTELNKTSVTIYSEQMDFPVVIAKGINGSFVEFSQKRYKWSYGTQERLKYPNPEFGFKWDIPLSITPEAGDVLEKFWVDRALTEV</sequence>
<evidence type="ECO:0000313" key="2">
    <source>
        <dbReference type="Proteomes" id="UP000005239"/>
    </source>
</evidence>
<dbReference type="Proteomes" id="UP000005239">
    <property type="component" value="Unassembled WGS sequence"/>
</dbReference>
<dbReference type="EnsemblMetazoa" id="PPA44986.1">
    <property type="protein sequence ID" value="PPA44986.1"/>
    <property type="gene ID" value="WBGene00283355"/>
</dbReference>
<dbReference type="InterPro" id="IPR016185">
    <property type="entry name" value="PreATP-grasp_dom_sf"/>
</dbReference>
<reference evidence="1" key="2">
    <citation type="submission" date="2022-06" db="UniProtKB">
        <authorList>
            <consortium name="EnsemblMetazoa"/>
        </authorList>
    </citation>
    <scope>IDENTIFICATION</scope>
    <source>
        <strain evidence="1">PS312</strain>
    </source>
</reference>
<dbReference type="OrthoDB" id="5870571at2759"/>